<evidence type="ECO:0000313" key="3">
    <source>
        <dbReference type="Proteomes" id="UP001159363"/>
    </source>
</evidence>
<accession>A0ABQ9HN20</accession>
<dbReference type="EMBL" id="JARBHB010000004">
    <property type="protein sequence ID" value="KAJ8885779.1"/>
    <property type="molecule type" value="Genomic_DNA"/>
</dbReference>
<dbReference type="Proteomes" id="UP001159363">
    <property type="component" value="Chromosome X"/>
</dbReference>
<dbReference type="InterPro" id="IPR036397">
    <property type="entry name" value="RNaseH_sf"/>
</dbReference>
<sequence length="423" mass="46876">MCPWSHGGVVVRLLGPHLGEPDSIPGGVTPGFSQVGIMPDNAAGRWVFSGTSRFPLLFISAPLHTHLTSPSAGIKGGSGRSPRKPTDQRHRPARFPHAKVPRGWDPIYGRPPMAQSGWCAAALGCGRHWVRIPTHLCYGGRGGCAVSLSTSHRGKLSLIPDRVTPGFSQVRIVPRDAAGWRVFSGISRFPYPCILVLLHSHLISHSSTLKTSLLKVSQTSQLNSIQFEKRFLSHIHLERTGYIVERKSFGGGGIMVWAGIMFRGRLELHISSGGTVTRQSYDVKHFCVFTQNFTEMYSEYTEMQFELSPLASHQCEPDSIPGRVTGFSHVGVVLDDAVGRQVYSGISRFSRPLILALLHTHLNLLIGSQDLDVKRRPNPFTHSFIFVEENARVDRTNLVEEFREVEIIHRTDWPAKSPDMNAI</sequence>
<comment type="caution">
    <text evidence="2">The sequence shown here is derived from an EMBL/GenBank/DDBJ whole genome shotgun (WGS) entry which is preliminary data.</text>
</comment>
<feature type="compositionally biased region" description="Basic residues" evidence="1">
    <location>
        <begin position="91"/>
        <end position="100"/>
    </location>
</feature>
<evidence type="ECO:0000313" key="2">
    <source>
        <dbReference type="EMBL" id="KAJ8885779.1"/>
    </source>
</evidence>
<dbReference type="Gene3D" id="3.30.420.10">
    <property type="entry name" value="Ribonuclease H-like superfamily/Ribonuclease H"/>
    <property type="match status" value="1"/>
</dbReference>
<protein>
    <submittedName>
        <fullName evidence="2">Uncharacterized protein</fullName>
    </submittedName>
</protein>
<reference evidence="2 3" key="1">
    <citation type="submission" date="2023-02" db="EMBL/GenBank/DDBJ databases">
        <title>LHISI_Scaffold_Assembly.</title>
        <authorList>
            <person name="Stuart O.P."/>
            <person name="Cleave R."/>
            <person name="Magrath M.J.L."/>
            <person name="Mikheyev A.S."/>
        </authorList>
    </citation>
    <scope>NUCLEOTIDE SEQUENCE [LARGE SCALE GENOMIC DNA]</scope>
    <source>
        <strain evidence="2">Daus_M_001</strain>
        <tissue evidence="2">Leg muscle</tissue>
    </source>
</reference>
<keyword evidence="3" id="KW-1185">Reference proteome</keyword>
<name>A0ABQ9HN20_9NEOP</name>
<evidence type="ECO:0000256" key="1">
    <source>
        <dbReference type="SAM" id="MobiDB-lite"/>
    </source>
</evidence>
<proteinExistence type="predicted"/>
<organism evidence="2 3">
    <name type="scientific">Dryococelus australis</name>
    <dbReference type="NCBI Taxonomy" id="614101"/>
    <lineage>
        <taxon>Eukaryota</taxon>
        <taxon>Metazoa</taxon>
        <taxon>Ecdysozoa</taxon>
        <taxon>Arthropoda</taxon>
        <taxon>Hexapoda</taxon>
        <taxon>Insecta</taxon>
        <taxon>Pterygota</taxon>
        <taxon>Neoptera</taxon>
        <taxon>Polyneoptera</taxon>
        <taxon>Phasmatodea</taxon>
        <taxon>Verophasmatodea</taxon>
        <taxon>Anareolatae</taxon>
        <taxon>Phasmatidae</taxon>
        <taxon>Eurycanthinae</taxon>
        <taxon>Dryococelus</taxon>
    </lineage>
</organism>
<feature type="region of interest" description="Disordered" evidence="1">
    <location>
        <begin position="69"/>
        <end position="100"/>
    </location>
</feature>
<gene>
    <name evidence="2" type="ORF">PR048_011979</name>
</gene>